<sequence>MPRKKLAPAAADPAAEEDGGIEAFELQKSVVARLVKASLPPDVKLQKEVPLAMVKGSTVFIAYLAALAHDTATEKNHKTIAASHVLEASKQLAWDDGGALQKMLKKELAAFRANNEAKKQGRAVHKPASKPRDEGPTAEAQAGPSSVAGDAAAGEAPPAAAPAPAPGAPDADADDAAADDDAGIELYEEEGDAGDEDMDDAGSEGIDEPEPPAGERAMEEDAAEYRA</sequence>
<reference evidence="7 8" key="1">
    <citation type="submission" date="2019-03" db="EMBL/GenBank/DDBJ databases">
        <title>Rhodosporidium diobovatum UCD-FST 08-225 genome sequencing, assembly, and annotation.</title>
        <authorList>
            <person name="Fakankun I.U."/>
            <person name="Fristensky B."/>
            <person name="Levin D.B."/>
        </authorList>
    </citation>
    <scope>NUCLEOTIDE SEQUENCE [LARGE SCALE GENOMIC DNA]</scope>
    <source>
        <strain evidence="7 8">UCD-FST 08-225</strain>
    </source>
</reference>
<accession>A0A5C5G1B9</accession>
<feature type="domain" description="Transcription factor CBF/NF-Y/archaeal histone" evidence="6">
    <location>
        <begin position="25"/>
        <end position="88"/>
    </location>
</feature>
<name>A0A5C5G1B9_9BASI</name>
<evidence type="ECO:0000313" key="7">
    <source>
        <dbReference type="EMBL" id="TNY22725.1"/>
    </source>
</evidence>
<dbReference type="Gene3D" id="1.10.20.10">
    <property type="entry name" value="Histone, subunit A"/>
    <property type="match status" value="1"/>
</dbReference>
<dbReference type="STRING" id="5288.A0A5C5G1B9"/>
<dbReference type="PANTHER" id="PTHR46172:SF1">
    <property type="entry name" value="DNA POLYMERASE EPSILON SUBUNIT 3"/>
    <property type="match status" value="1"/>
</dbReference>
<dbReference type="EMBL" id="SOZI01000021">
    <property type="protein sequence ID" value="TNY22725.1"/>
    <property type="molecule type" value="Genomic_DNA"/>
</dbReference>
<evidence type="ECO:0000256" key="2">
    <source>
        <dbReference type="ARBA" id="ARBA00023242"/>
    </source>
</evidence>
<keyword evidence="2" id="KW-0539">Nucleus</keyword>
<dbReference type="Pfam" id="PF00808">
    <property type="entry name" value="CBFD_NFYB_HMF"/>
    <property type="match status" value="1"/>
</dbReference>
<dbReference type="GO" id="GO:0031490">
    <property type="term" value="F:chromatin DNA binding"/>
    <property type="evidence" value="ECO:0007669"/>
    <property type="project" value="TreeGrafter"/>
</dbReference>
<dbReference type="GO" id="GO:0008622">
    <property type="term" value="C:epsilon DNA polymerase complex"/>
    <property type="evidence" value="ECO:0007669"/>
    <property type="project" value="TreeGrafter"/>
</dbReference>
<dbReference type="GO" id="GO:0031507">
    <property type="term" value="P:heterochromatin formation"/>
    <property type="evidence" value="ECO:0007669"/>
    <property type="project" value="TreeGrafter"/>
</dbReference>
<dbReference type="GO" id="GO:0006272">
    <property type="term" value="P:leading strand elongation"/>
    <property type="evidence" value="ECO:0007669"/>
    <property type="project" value="TreeGrafter"/>
</dbReference>
<evidence type="ECO:0000256" key="3">
    <source>
        <dbReference type="ARBA" id="ARBA00039775"/>
    </source>
</evidence>
<feature type="compositionally biased region" description="Basic residues" evidence="5">
    <location>
        <begin position="120"/>
        <end position="129"/>
    </location>
</feature>
<dbReference type="InterPro" id="IPR003958">
    <property type="entry name" value="CBFA_NFYB_domain"/>
</dbReference>
<evidence type="ECO:0000256" key="5">
    <source>
        <dbReference type="SAM" id="MobiDB-lite"/>
    </source>
</evidence>
<evidence type="ECO:0000313" key="8">
    <source>
        <dbReference type="Proteomes" id="UP000311382"/>
    </source>
</evidence>
<feature type="compositionally biased region" description="Acidic residues" evidence="5">
    <location>
        <begin position="171"/>
        <end position="210"/>
    </location>
</feature>
<evidence type="ECO:0000256" key="4">
    <source>
        <dbReference type="ARBA" id="ARBA00042096"/>
    </source>
</evidence>
<dbReference type="InterPro" id="IPR051377">
    <property type="entry name" value="DNA_Pol-Epsilon_Subunit"/>
</dbReference>
<feature type="compositionally biased region" description="Low complexity" evidence="5">
    <location>
        <begin position="148"/>
        <end position="158"/>
    </location>
</feature>
<dbReference type="CDD" id="cd22928">
    <property type="entry name" value="HFD_POLE3_DPB4"/>
    <property type="match status" value="1"/>
</dbReference>
<evidence type="ECO:0000259" key="6">
    <source>
        <dbReference type="Pfam" id="PF00808"/>
    </source>
</evidence>
<comment type="caution">
    <text evidence="7">The sequence shown here is derived from an EMBL/GenBank/DDBJ whole genome shotgun (WGS) entry which is preliminary data.</text>
</comment>
<evidence type="ECO:0000256" key="1">
    <source>
        <dbReference type="ARBA" id="ARBA00004123"/>
    </source>
</evidence>
<dbReference type="PANTHER" id="PTHR46172">
    <property type="entry name" value="DNA POLYMERASE EPSILON SUBUNIT 3"/>
    <property type="match status" value="1"/>
</dbReference>
<organism evidence="7 8">
    <name type="scientific">Rhodotorula diobovata</name>
    <dbReference type="NCBI Taxonomy" id="5288"/>
    <lineage>
        <taxon>Eukaryota</taxon>
        <taxon>Fungi</taxon>
        <taxon>Dikarya</taxon>
        <taxon>Basidiomycota</taxon>
        <taxon>Pucciniomycotina</taxon>
        <taxon>Microbotryomycetes</taxon>
        <taxon>Sporidiobolales</taxon>
        <taxon>Sporidiobolaceae</taxon>
        <taxon>Rhodotorula</taxon>
    </lineage>
</organism>
<dbReference type="SUPFAM" id="SSF47113">
    <property type="entry name" value="Histone-fold"/>
    <property type="match status" value="1"/>
</dbReference>
<dbReference type="OrthoDB" id="1707486at2759"/>
<feature type="region of interest" description="Disordered" evidence="5">
    <location>
        <begin position="115"/>
        <end position="227"/>
    </location>
</feature>
<dbReference type="AlphaFoldDB" id="A0A5C5G1B9"/>
<dbReference type="InterPro" id="IPR009072">
    <property type="entry name" value="Histone-fold"/>
</dbReference>
<dbReference type="GO" id="GO:0008623">
    <property type="term" value="C:CHRAC"/>
    <property type="evidence" value="ECO:0007669"/>
    <property type="project" value="TreeGrafter"/>
</dbReference>
<gene>
    <name evidence="7" type="ORF">DMC30DRAFT_414878</name>
</gene>
<dbReference type="Proteomes" id="UP000311382">
    <property type="component" value="Unassembled WGS sequence"/>
</dbReference>
<keyword evidence="8" id="KW-1185">Reference proteome</keyword>
<feature type="compositionally biased region" description="Basic and acidic residues" evidence="5">
    <location>
        <begin position="216"/>
        <end position="227"/>
    </location>
</feature>
<dbReference type="GO" id="GO:0006974">
    <property type="term" value="P:DNA damage response"/>
    <property type="evidence" value="ECO:0007669"/>
    <property type="project" value="TreeGrafter"/>
</dbReference>
<proteinExistence type="predicted"/>
<protein>
    <recommendedName>
        <fullName evidence="3">DNA polymerase epsilon subunit D</fullName>
    </recommendedName>
    <alternativeName>
        <fullName evidence="4">DNA polymerase II subunit D</fullName>
    </alternativeName>
</protein>
<dbReference type="GO" id="GO:0046982">
    <property type="term" value="F:protein heterodimerization activity"/>
    <property type="evidence" value="ECO:0007669"/>
    <property type="project" value="InterPro"/>
</dbReference>
<comment type="subcellular location">
    <subcellularLocation>
        <location evidence="1">Nucleus</location>
    </subcellularLocation>
</comment>